<protein>
    <submittedName>
        <fullName evidence="2">Uncharacterized protein</fullName>
    </submittedName>
</protein>
<evidence type="ECO:0000256" key="1">
    <source>
        <dbReference type="SAM" id="MobiDB-lite"/>
    </source>
</evidence>
<gene>
    <name evidence="2" type="ORF">SNEC2469_LOCUS28375</name>
</gene>
<proteinExistence type="predicted"/>
<organism evidence="2 3">
    <name type="scientific">Symbiodinium necroappetens</name>
    <dbReference type="NCBI Taxonomy" id="1628268"/>
    <lineage>
        <taxon>Eukaryota</taxon>
        <taxon>Sar</taxon>
        <taxon>Alveolata</taxon>
        <taxon>Dinophyceae</taxon>
        <taxon>Suessiales</taxon>
        <taxon>Symbiodiniaceae</taxon>
        <taxon>Symbiodinium</taxon>
    </lineage>
</organism>
<feature type="compositionally biased region" description="Basic and acidic residues" evidence="1">
    <location>
        <begin position="220"/>
        <end position="234"/>
    </location>
</feature>
<feature type="region of interest" description="Disordered" evidence="1">
    <location>
        <begin position="150"/>
        <end position="252"/>
    </location>
</feature>
<dbReference type="AlphaFoldDB" id="A0A813AQ60"/>
<reference evidence="2" key="1">
    <citation type="submission" date="2021-02" db="EMBL/GenBank/DDBJ databases">
        <authorList>
            <person name="Dougan E. K."/>
            <person name="Rhodes N."/>
            <person name="Thang M."/>
            <person name="Chan C."/>
        </authorList>
    </citation>
    <scope>NUCLEOTIDE SEQUENCE</scope>
</reference>
<feature type="compositionally biased region" description="Acidic residues" evidence="1">
    <location>
        <begin position="190"/>
        <end position="209"/>
    </location>
</feature>
<name>A0A813AQ60_9DINO</name>
<dbReference type="OrthoDB" id="431710at2759"/>
<keyword evidence="3" id="KW-1185">Reference proteome</keyword>
<feature type="region of interest" description="Disordered" evidence="1">
    <location>
        <begin position="29"/>
        <end position="63"/>
    </location>
</feature>
<sequence>MQGMSEEAIREAVLLETLSRLLREKIGADGASPVPPWRRPQAEAGALSVTSANGPAVPPEEPAATPVTAADVIGATSEIKREAPLEKFIRVFRLDELAAKCLLKLQDDEAAFVIESIQHRLKYAKNPSAVVMIAIRGVAAKVGRRYYGSRETAEGGESHEGAGELKMIGGSPEDETETAAQTDPYLAGVNDDEEEDEEEEEQVVDEEVEPASRQGASEPPLKKPRADVPEDRLTVEVWPKASPDEDPEPDDAELFFVDTGIQQ</sequence>
<evidence type="ECO:0000313" key="2">
    <source>
        <dbReference type="EMBL" id="CAE7873864.1"/>
    </source>
</evidence>
<comment type="caution">
    <text evidence="2">The sequence shown here is derived from an EMBL/GenBank/DDBJ whole genome shotgun (WGS) entry which is preliminary data.</text>
</comment>
<dbReference type="Proteomes" id="UP000601435">
    <property type="component" value="Unassembled WGS sequence"/>
</dbReference>
<feature type="compositionally biased region" description="Basic and acidic residues" evidence="1">
    <location>
        <begin position="151"/>
        <end position="163"/>
    </location>
</feature>
<evidence type="ECO:0000313" key="3">
    <source>
        <dbReference type="Proteomes" id="UP000601435"/>
    </source>
</evidence>
<dbReference type="EMBL" id="CAJNJA010061564">
    <property type="protein sequence ID" value="CAE7873864.1"/>
    <property type="molecule type" value="Genomic_DNA"/>
</dbReference>
<accession>A0A813AQ60</accession>